<evidence type="ECO:0000259" key="3">
    <source>
        <dbReference type="PROSITE" id="PS50405"/>
    </source>
</evidence>
<feature type="domain" description="GST N-terminal" evidence="2">
    <location>
        <begin position="12"/>
        <end position="93"/>
    </location>
</feature>
<proteinExistence type="inferred from homology"/>
<feature type="domain" description="GST C-terminal" evidence="3">
    <location>
        <begin position="98"/>
        <end position="226"/>
    </location>
</feature>
<dbReference type="CDD" id="cd03042">
    <property type="entry name" value="GST_N_Zeta"/>
    <property type="match status" value="1"/>
</dbReference>
<keyword evidence="5" id="KW-1185">Reference proteome</keyword>
<dbReference type="PANTHER" id="PTHR42673:SF21">
    <property type="entry name" value="GLUTATHIONE S-TRANSFERASE YFCF"/>
    <property type="match status" value="1"/>
</dbReference>
<dbReference type="InterPro" id="IPR005955">
    <property type="entry name" value="GST_Zeta"/>
</dbReference>
<dbReference type="InterPro" id="IPR004045">
    <property type="entry name" value="Glutathione_S-Trfase_N"/>
</dbReference>
<dbReference type="SFLD" id="SFLDG00358">
    <property type="entry name" value="Main_(cytGST)"/>
    <property type="match status" value="1"/>
</dbReference>
<evidence type="ECO:0000313" key="4">
    <source>
        <dbReference type="EMBL" id="MBC8750149.1"/>
    </source>
</evidence>
<dbReference type="InterPro" id="IPR036282">
    <property type="entry name" value="Glutathione-S-Trfase_C_sf"/>
</dbReference>
<dbReference type="PANTHER" id="PTHR42673">
    <property type="entry name" value="MALEYLACETOACETATE ISOMERASE"/>
    <property type="match status" value="1"/>
</dbReference>
<dbReference type="InterPro" id="IPR036249">
    <property type="entry name" value="Thioredoxin-like_sf"/>
</dbReference>
<dbReference type="EMBL" id="VZQQ01000028">
    <property type="protein sequence ID" value="MBC8750149.1"/>
    <property type="molecule type" value="Genomic_DNA"/>
</dbReference>
<dbReference type="RefSeq" id="WP_187637108.1">
    <property type="nucleotide sequence ID" value="NZ_VZQQ01000028.1"/>
</dbReference>
<accession>A0ABR7PV45</accession>
<dbReference type="NCBIfam" id="TIGR01262">
    <property type="entry name" value="maiA"/>
    <property type="match status" value="1"/>
</dbReference>
<sequence length="226" mass="25718">MTVSNKPEAAVSDRVLYTYFRSSAAYRVRIALNLKGLDYRTVPVHLLRDGRQQHQPEYRAVNPFVPSYREDGRTIRQSLAIIEYLEECRPDPPLLPDAPFARAEVRQLALSIGSEIHPLNNPRVLKYLEHEIHVDEAARLDWMRHWMTTGLEALETLLVDMGSSGRFCHGDRPTLADCCVVPQLFNARRFEVDLSQCPRLLEIVEACSALQAFQNAHPSRQPDAAS</sequence>
<dbReference type="Proteomes" id="UP000736373">
    <property type="component" value="Unassembled WGS sequence"/>
</dbReference>
<dbReference type="InterPro" id="IPR010987">
    <property type="entry name" value="Glutathione-S-Trfase_C-like"/>
</dbReference>
<dbReference type="EC" id="5.2.1.2" evidence="4"/>
<dbReference type="Gene3D" id="1.20.1050.10">
    <property type="match status" value="1"/>
</dbReference>
<evidence type="ECO:0000313" key="5">
    <source>
        <dbReference type="Proteomes" id="UP000736373"/>
    </source>
</evidence>
<dbReference type="InterPro" id="IPR034333">
    <property type="entry name" value="GST_Zeta_N"/>
</dbReference>
<comment type="caution">
    <text evidence="4">The sequence shown here is derived from an EMBL/GenBank/DDBJ whole genome shotgun (WGS) entry which is preliminary data.</text>
</comment>
<gene>
    <name evidence="4" type="primary">maiA</name>
    <name evidence="4" type="ORF">F6X42_27225</name>
</gene>
<dbReference type="Pfam" id="PF13410">
    <property type="entry name" value="GST_C_2"/>
    <property type="match status" value="1"/>
</dbReference>
<dbReference type="InterPro" id="IPR040079">
    <property type="entry name" value="Glutathione_S-Trfase"/>
</dbReference>
<evidence type="ECO:0000256" key="1">
    <source>
        <dbReference type="ARBA" id="ARBA00010007"/>
    </source>
</evidence>
<dbReference type="CDD" id="cd03191">
    <property type="entry name" value="GST_C_Zeta"/>
    <property type="match status" value="1"/>
</dbReference>
<dbReference type="SUPFAM" id="SSF52833">
    <property type="entry name" value="Thioredoxin-like"/>
    <property type="match status" value="1"/>
</dbReference>
<name>A0ABR7PV45_9BURK</name>
<dbReference type="PROSITE" id="PS50404">
    <property type="entry name" value="GST_NTER"/>
    <property type="match status" value="1"/>
</dbReference>
<reference evidence="4 5" key="1">
    <citation type="submission" date="2019-09" db="EMBL/GenBank/DDBJ databases">
        <title>Paraburkholderia podalyriae sp. nov., A South African Podalyria-associated rhizobium.</title>
        <authorList>
            <person name="Mavima L."/>
            <person name="Beukes C.W."/>
            <person name="Palmer M."/>
            <person name="De Meyer S.E."/>
            <person name="James E.K."/>
            <person name="Maluk M."/>
            <person name="Avontuur J.R."/>
            <person name="Chan W.Y."/>
            <person name="Venter S.N."/>
            <person name="Steenkamp E.T."/>
        </authorList>
    </citation>
    <scope>NUCLEOTIDE SEQUENCE [LARGE SCALE GENOMIC DNA]</scope>
    <source>
        <strain evidence="4 5">WC7.3b</strain>
    </source>
</reference>
<evidence type="ECO:0000259" key="2">
    <source>
        <dbReference type="PROSITE" id="PS50404"/>
    </source>
</evidence>
<organism evidence="4 5">
    <name type="scientific">Paraburkholderia podalyriae</name>
    <dbReference type="NCBI Taxonomy" id="1938811"/>
    <lineage>
        <taxon>Bacteria</taxon>
        <taxon>Pseudomonadati</taxon>
        <taxon>Pseudomonadota</taxon>
        <taxon>Betaproteobacteria</taxon>
        <taxon>Burkholderiales</taxon>
        <taxon>Burkholderiaceae</taxon>
        <taxon>Paraburkholderia</taxon>
    </lineage>
</organism>
<keyword evidence="4" id="KW-0413">Isomerase</keyword>
<comment type="similarity">
    <text evidence="1">Belongs to the GST superfamily. Zeta family.</text>
</comment>
<protein>
    <submittedName>
        <fullName evidence="4">Maleylacetoacetate isomerase</fullName>
        <ecNumber evidence="4">5.2.1.2</ecNumber>
    </submittedName>
</protein>
<dbReference type="Gene3D" id="3.40.30.10">
    <property type="entry name" value="Glutaredoxin"/>
    <property type="match status" value="1"/>
</dbReference>
<dbReference type="PROSITE" id="PS50405">
    <property type="entry name" value="GST_CTER"/>
    <property type="match status" value="1"/>
</dbReference>
<dbReference type="Pfam" id="PF13417">
    <property type="entry name" value="GST_N_3"/>
    <property type="match status" value="1"/>
</dbReference>
<dbReference type="SFLD" id="SFLDS00019">
    <property type="entry name" value="Glutathione_Transferase_(cytos"/>
    <property type="match status" value="1"/>
</dbReference>
<dbReference type="InterPro" id="IPR034330">
    <property type="entry name" value="GST_Zeta_C"/>
</dbReference>
<dbReference type="GO" id="GO:0016034">
    <property type="term" value="F:maleylacetoacetate isomerase activity"/>
    <property type="evidence" value="ECO:0007669"/>
    <property type="project" value="UniProtKB-EC"/>
</dbReference>
<dbReference type="SUPFAM" id="SSF47616">
    <property type="entry name" value="GST C-terminal domain-like"/>
    <property type="match status" value="1"/>
</dbReference>